<dbReference type="RefSeq" id="WP_379772765.1">
    <property type="nucleotide sequence ID" value="NZ_JBHSMZ010000014.1"/>
</dbReference>
<sequence>MATPTIIDDAEVERALAEDKVCARIMAKQARPQGGDLVGVRLNLNIWKSRKVPVQTLHKGNGAGKHRQNAGFFNGSVLWYQKIVVLRDAFFNVGQIGREKIAAGTESKHPIASVDGVLVDTDAPSFEGLEVRFEPHATHLFVTLDNRAVRWAEEVTVYAHRCYLRGAILYHTEMTAPPKAGPSPSIAIL</sequence>
<evidence type="ECO:0000313" key="1">
    <source>
        <dbReference type="EMBL" id="MFC5550334.1"/>
    </source>
</evidence>
<dbReference type="Pfam" id="PF25735">
    <property type="entry name" value="Phage_L5_gp82"/>
    <property type="match status" value="1"/>
</dbReference>
<proteinExistence type="predicted"/>
<dbReference type="Proteomes" id="UP001596086">
    <property type="component" value="Unassembled WGS sequence"/>
</dbReference>
<dbReference type="EMBL" id="JBHSMZ010000014">
    <property type="protein sequence ID" value="MFC5550334.1"/>
    <property type="molecule type" value="Genomic_DNA"/>
</dbReference>
<comment type="caution">
    <text evidence="1">The sequence shown here is derived from an EMBL/GenBank/DDBJ whole genome shotgun (WGS) entry which is preliminary data.</text>
</comment>
<evidence type="ECO:0000313" key="2">
    <source>
        <dbReference type="Proteomes" id="UP001596086"/>
    </source>
</evidence>
<accession>A0ABW0RZX3</accession>
<organism evidence="1 2">
    <name type="scientific">Massilia aerilata</name>
    <dbReference type="NCBI Taxonomy" id="453817"/>
    <lineage>
        <taxon>Bacteria</taxon>
        <taxon>Pseudomonadati</taxon>
        <taxon>Pseudomonadota</taxon>
        <taxon>Betaproteobacteria</taxon>
        <taxon>Burkholderiales</taxon>
        <taxon>Oxalobacteraceae</taxon>
        <taxon>Telluria group</taxon>
        <taxon>Massilia</taxon>
    </lineage>
</organism>
<dbReference type="InterPro" id="IPR058002">
    <property type="entry name" value="Gp82"/>
</dbReference>
<name>A0ABW0RZX3_9BURK</name>
<protein>
    <submittedName>
        <fullName evidence="1">Uncharacterized protein</fullName>
    </submittedName>
</protein>
<gene>
    <name evidence="1" type="ORF">ACFPO9_17595</name>
</gene>
<reference evidence="2" key="1">
    <citation type="journal article" date="2019" name="Int. J. Syst. Evol. Microbiol.">
        <title>The Global Catalogue of Microorganisms (GCM) 10K type strain sequencing project: providing services to taxonomists for standard genome sequencing and annotation.</title>
        <authorList>
            <consortium name="The Broad Institute Genomics Platform"/>
            <consortium name="The Broad Institute Genome Sequencing Center for Infectious Disease"/>
            <person name="Wu L."/>
            <person name="Ma J."/>
        </authorList>
    </citation>
    <scope>NUCLEOTIDE SEQUENCE [LARGE SCALE GENOMIC DNA]</scope>
    <source>
        <strain evidence="2">CGMCC 4.5798</strain>
    </source>
</reference>
<keyword evidence="2" id="KW-1185">Reference proteome</keyword>